<dbReference type="OrthoDB" id="8911658at2"/>
<dbReference type="EMBL" id="LVWD01000001">
    <property type="protein sequence ID" value="OAD44244.1"/>
    <property type="molecule type" value="Genomic_DNA"/>
</dbReference>
<evidence type="ECO:0000313" key="2">
    <source>
        <dbReference type="EMBL" id="OAD44244.1"/>
    </source>
</evidence>
<dbReference type="STRING" id="1763535.LPB072_14030"/>
<accession>A0A162T859</accession>
<dbReference type="EMBL" id="CP017476">
    <property type="protein sequence ID" value="AOW13792.1"/>
    <property type="molecule type" value="Genomic_DNA"/>
</dbReference>
<name>A0A162T859_9BURK</name>
<reference evidence="2 3" key="1">
    <citation type="submission" date="2016-02" db="EMBL/GenBank/DDBJ databases">
        <title>Draft genome sequence of Hydrogenophaga sp. LPB0072.</title>
        <authorList>
            <person name="Shin S.-K."/>
            <person name="Yi H."/>
        </authorList>
    </citation>
    <scope>NUCLEOTIDE SEQUENCE [LARGE SCALE GENOMIC DNA]</scope>
    <source>
        <strain evidence="2 3">LPB0072</strain>
    </source>
</reference>
<sequence length="126" mass="13968">MKSSLSKPVLPKRIRRWLAVVAVLVGMALVVGFGWRTWKQVQFNQRVASGEIQVETLRGWMTLPYIERAYGVPQAELRQALGLPATGFDDRSVHDWGEEAGLDAVASRHIIEKLILEHAPPAGAAK</sequence>
<dbReference type="AlphaFoldDB" id="A0A162T859"/>
<dbReference type="RefSeq" id="WP_066084682.1">
    <property type="nucleotide sequence ID" value="NZ_CP017476.1"/>
</dbReference>
<evidence type="ECO:0000313" key="3">
    <source>
        <dbReference type="Proteomes" id="UP000185657"/>
    </source>
</evidence>
<dbReference type="KEGG" id="hyl:LPB072_14030"/>
<evidence type="ECO:0000313" key="1">
    <source>
        <dbReference type="EMBL" id="AOW13792.1"/>
    </source>
</evidence>
<proteinExistence type="predicted"/>
<dbReference type="Proteomes" id="UP000185680">
    <property type="component" value="Chromosome"/>
</dbReference>
<gene>
    <name evidence="1" type="ORF">LPB072_14030</name>
    <name evidence="2" type="ORF">LPB72_01790</name>
</gene>
<evidence type="ECO:0000313" key="4">
    <source>
        <dbReference type="Proteomes" id="UP000185680"/>
    </source>
</evidence>
<reference evidence="1 4" key="2">
    <citation type="submission" date="2016-10" db="EMBL/GenBank/DDBJ databases">
        <title>Hydorgenophaga sp. LPB0072 isolated from gastropod.</title>
        <authorList>
            <person name="Kim E."/>
            <person name="Yi H."/>
        </authorList>
    </citation>
    <scope>NUCLEOTIDE SEQUENCE [LARGE SCALE GENOMIC DNA]</scope>
    <source>
        <strain evidence="1 4">LPB0072</strain>
    </source>
</reference>
<organism evidence="1 4">
    <name type="scientific">Hydrogenophaga crassostreae</name>
    <dbReference type="NCBI Taxonomy" id="1763535"/>
    <lineage>
        <taxon>Bacteria</taxon>
        <taxon>Pseudomonadati</taxon>
        <taxon>Pseudomonadota</taxon>
        <taxon>Betaproteobacteria</taxon>
        <taxon>Burkholderiales</taxon>
        <taxon>Comamonadaceae</taxon>
        <taxon>Hydrogenophaga</taxon>
    </lineage>
</organism>
<protein>
    <submittedName>
        <fullName evidence="1">Uncharacterized protein</fullName>
    </submittedName>
</protein>
<dbReference type="Proteomes" id="UP000185657">
    <property type="component" value="Unassembled WGS sequence"/>
</dbReference>
<keyword evidence="3" id="KW-1185">Reference proteome</keyword>